<name>A0A164QG76_9AGAM</name>
<dbReference type="AlphaFoldDB" id="A0A164QG76"/>
<proteinExistence type="predicted"/>
<reference evidence="1 2" key="1">
    <citation type="journal article" date="2016" name="Mol. Biol. Evol.">
        <title>Comparative Genomics of Early-Diverging Mushroom-Forming Fungi Provides Insights into the Origins of Lignocellulose Decay Capabilities.</title>
        <authorList>
            <person name="Nagy L.G."/>
            <person name="Riley R."/>
            <person name="Tritt A."/>
            <person name="Adam C."/>
            <person name="Daum C."/>
            <person name="Floudas D."/>
            <person name="Sun H."/>
            <person name="Yadav J.S."/>
            <person name="Pangilinan J."/>
            <person name="Larsson K.H."/>
            <person name="Matsuura K."/>
            <person name="Barry K."/>
            <person name="Labutti K."/>
            <person name="Kuo R."/>
            <person name="Ohm R.A."/>
            <person name="Bhattacharya S.S."/>
            <person name="Shirouzu T."/>
            <person name="Yoshinaga Y."/>
            <person name="Martin F.M."/>
            <person name="Grigoriev I.V."/>
            <person name="Hibbett D.S."/>
        </authorList>
    </citation>
    <scope>NUCLEOTIDE SEQUENCE [LARGE SCALE GENOMIC DNA]</scope>
    <source>
        <strain evidence="1 2">HHB9708</strain>
    </source>
</reference>
<accession>A0A164QG76</accession>
<protein>
    <submittedName>
        <fullName evidence="1">Uncharacterized protein</fullName>
    </submittedName>
</protein>
<dbReference type="Proteomes" id="UP000076722">
    <property type="component" value="Unassembled WGS sequence"/>
</dbReference>
<evidence type="ECO:0000313" key="1">
    <source>
        <dbReference type="EMBL" id="KZS89628.1"/>
    </source>
</evidence>
<gene>
    <name evidence="1" type="ORF">SISNIDRAFT_458569</name>
</gene>
<dbReference type="OrthoDB" id="630895at2759"/>
<organism evidence="1 2">
    <name type="scientific">Sistotremastrum niveocremeum HHB9708</name>
    <dbReference type="NCBI Taxonomy" id="1314777"/>
    <lineage>
        <taxon>Eukaryota</taxon>
        <taxon>Fungi</taxon>
        <taxon>Dikarya</taxon>
        <taxon>Basidiomycota</taxon>
        <taxon>Agaricomycotina</taxon>
        <taxon>Agaricomycetes</taxon>
        <taxon>Sistotremastrales</taxon>
        <taxon>Sistotremastraceae</taxon>
        <taxon>Sertulicium</taxon>
        <taxon>Sertulicium niveocremeum</taxon>
    </lineage>
</organism>
<sequence length="244" mass="27688">MGSLLSFPEQGLQEFYSGKWSMSGEYCEAGDADPATTSSQSDPLILFHALAHALELGDSSRPGLPIELVLYIMQLANCRIVHTWRHDEPGPVVVRYIPRSPGPTRYLWKMTPPLTRNPLHRCRGMTIRTLGRNQGFVSDPNAGNWSWYEVGLYGKDGEVKKGPDGEALQWSSHYNDMHSKSLTWVSSDETFDSSHPIWRYAKDGDRIGVMMCAQFPGWSCQAQSLEIVFWRWFEPVLQPRLSTH</sequence>
<keyword evidence="2" id="KW-1185">Reference proteome</keyword>
<dbReference type="EMBL" id="KV419426">
    <property type="protein sequence ID" value="KZS89628.1"/>
    <property type="molecule type" value="Genomic_DNA"/>
</dbReference>
<evidence type="ECO:0000313" key="2">
    <source>
        <dbReference type="Proteomes" id="UP000076722"/>
    </source>
</evidence>